<proteinExistence type="predicted"/>
<protein>
    <submittedName>
        <fullName evidence="1">Uncharacterized protein</fullName>
    </submittedName>
</protein>
<sequence>MAYENPPQPGKYYIKSVAAPKNVIEVPPYNEERAVCSPQAAN</sequence>
<accession>L8WGS4</accession>
<dbReference type="OrthoDB" id="3187013at2759"/>
<name>L8WGS4_THACA</name>
<dbReference type="HOGENOM" id="CLU_3260833_0_0_1"/>
<comment type="caution">
    <text evidence="1">The sequence shown here is derived from an EMBL/GenBank/DDBJ whole genome shotgun (WGS) entry which is preliminary data.</text>
</comment>
<evidence type="ECO:0000313" key="1">
    <source>
        <dbReference type="EMBL" id="ELU35922.1"/>
    </source>
</evidence>
<dbReference type="Proteomes" id="UP000011668">
    <property type="component" value="Unassembled WGS sequence"/>
</dbReference>
<dbReference type="AlphaFoldDB" id="L8WGS4"/>
<keyword evidence="2" id="KW-1185">Reference proteome</keyword>
<dbReference type="EMBL" id="AFRT01004849">
    <property type="protein sequence ID" value="ELU35922.1"/>
    <property type="molecule type" value="Genomic_DNA"/>
</dbReference>
<organism evidence="1 2">
    <name type="scientific">Thanatephorus cucumeris (strain AG1-IA)</name>
    <name type="common">Rice sheath blight fungus</name>
    <name type="synonym">Rhizoctonia solani</name>
    <dbReference type="NCBI Taxonomy" id="983506"/>
    <lineage>
        <taxon>Eukaryota</taxon>
        <taxon>Fungi</taxon>
        <taxon>Dikarya</taxon>
        <taxon>Basidiomycota</taxon>
        <taxon>Agaricomycotina</taxon>
        <taxon>Agaricomycetes</taxon>
        <taxon>Cantharellales</taxon>
        <taxon>Ceratobasidiaceae</taxon>
        <taxon>Rhizoctonia</taxon>
        <taxon>Rhizoctonia solani AG-1</taxon>
    </lineage>
</organism>
<evidence type="ECO:0000313" key="2">
    <source>
        <dbReference type="Proteomes" id="UP000011668"/>
    </source>
</evidence>
<reference evidence="1 2" key="1">
    <citation type="journal article" date="2013" name="Nat. Commun.">
        <title>The evolution and pathogenic mechanisms of the rice sheath blight pathogen.</title>
        <authorList>
            <person name="Zheng A."/>
            <person name="Lin R."/>
            <person name="Xu L."/>
            <person name="Qin P."/>
            <person name="Tang C."/>
            <person name="Ai P."/>
            <person name="Zhang D."/>
            <person name="Liu Y."/>
            <person name="Sun Z."/>
            <person name="Feng H."/>
            <person name="Wang Y."/>
            <person name="Chen Y."/>
            <person name="Liang X."/>
            <person name="Fu R."/>
            <person name="Li Q."/>
            <person name="Zhang J."/>
            <person name="Yu X."/>
            <person name="Xie Z."/>
            <person name="Ding L."/>
            <person name="Guan P."/>
            <person name="Tang J."/>
            <person name="Liang Y."/>
            <person name="Wang S."/>
            <person name="Deng Q."/>
            <person name="Li S."/>
            <person name="Zhu J."/>
            <person name="Wang L."/>
            <person name="Liu H."/>
            <person name="Li P."/>
        </authorList>
    </citation>
    <scope>NUCLEOTIDE SEQUENCE [LARGE SCALE GENOMIC DNA]</scope>
    <source>
        <strain evidence="2">AG-1 IA</strain>
    </source>
</reference>
<gene>
    <name evidence="1" type="ORF">AG1IA_10047</name>
</gene>